<keyword evidence="2" id="KW-1185">Reference proteome</keyword>
<accession>A0AAD6X6T0</accession>
<comment type="caution">
    <text evidence="1">The sequence shown here is derived from an EMBL/GenBank/DDBJ whole genome shotgun (WGS) entry which is preliminary data.</text>
</comment>
<gene>
    <name evidence="1" type="ORF">C8F04DRAFT_1091806</name>
</gene>
<evidence type="ECO:0000313" key="1">
    <source>
        <dbReference type="EMBL" id="KAJ7037595.1"/>
    </source>
</evidence>
<reference evidence="1" key="1">
    <citation type="submission" date="2023-03" db="EMBL/GenBank/DDBJ databases">
        <title>Massive genome expansion in bonnet fungi (Mycena s.s.) driven by repeated elements and novel gene families across ecological guilds.</title>
        <authorList>
            <consortium name="Lawrence Berkeley National Laboratory"/>
            <person name="Harder C.B."/>
            <person name="Miyauchi S."/>
            <person name="Viragh M."/>
            <person name="Kuo A."/>
            <person name="Thoen E."/>
            <person name="Andreopoulos B."/>
            <person name="Lu D."/>
            <person name="Skrede I."/>
            <person name="Drula E."/>
            <person name="Henrissat B."/>
            <person name="Morin E."/>
            <person name="Kohler A."/>
            <person name="Barry K."/>
            <person name="LaButti K."/>
            <person name="Morin E."/>
            <person name="Salamov A."/>
            <person name="Lipzen A."/>
            <person name="Mereny Z."/>
            <person name="Hegedus B."/>
            <person name="Baldrian P."/>
            <person name="Stursova M."/>
            <person name="Weitz H."/>
            <person name="Taylor A."/>
            <person name="Grigoriev I.V."/>
            <person name="Nagy L.G."/>
            <person name="Martin F."/>
            <person name="Kauserud H."/>
        </authorList>
    </citation>
    <scope>NUCLEOTIDE SEQUENCE</scope>
    <source>
        <strain evidence="1">CBHHK200</strain>
    </source>
</reference>
<evidence type="ECO:0000313" key="2">
    <source>
        <dbReference type="Proteomes" id="UP001218188"/>
    </source>
</evidence>
<dbReference type="EMBL" id="JARJCM010000036">
    <property type="protein sequence ID" value="KAJ7037595.1"/>
    <property type="molecule type" value="Genomic_DNA"/>
</dbReference>
<proteinExistence type="predicted"/>
<dbReference type="AlphaFoldDB" id="A0AAD6X6T0"/>
<dbReference type="Proteomes" id="UP001218188">
    <property type="component" value="Unassembled WGS sequence"/>
</dbReference>
<sequence>MSMLRPSTGACWHASLLGCPSCVSAERETYARTSPTPRARRRYRYTTPRRPIIPARQYVVVIMMPFALASSSLGLLPANWATLPVPEVFFLHFPFSFSFWGVRGQVWCGVGGANTHLGTAAWCCAGTRFRYRAYAFLCFFNSQLLFLVSQFI</sequence>
<organism evidence="1 2">
    <name type="scientific">Mycena alexandri</name>
    <dbReference type="NCBI Taxonomy" id="1745969"/>
    <lineage>
        <taxon>Eukaryota</taxon>
        <taxon>Fungi</taxon>
        <taxon>Dikarya</taxon>
        <taxon>Basidiomycota</taxon>
        <taxon>Agaricomycotina</taxon>
        <taxon>Agaricomycetes</taxon>
        <taxon>Agaricomycetidae</taxon>
        <taxon>Agaricales</taxon>
        <taxon>Marasmiineae</taxon>
        <taxon>Mycenaceae</taxon>
        <taxon>Mycena</taxon>
    </lineage>
</organism>
<name>A0AAD6X6T0_9AGAR</name>
<protein>
    <submittedName>
        <fullName evidence="1">Uncharacterized protein</fullName>
    </submittedName>
</protein>
<dbReference type="PROSITE" id="PS51257">
    <property type="entry name" value="PROKAR_LIPOPROTEIN"/>
    <property type="match status" value="1"/>
</dbReference>